<dbReference type="PROSITE" id="PS50931">
    <property type="entry name" value="HTH_LYSR"/>
    <property type="match status" value="1"/>
</dbReference>
<protein>
    <submittedName>
        <fullName evidence="6">LysR family transcriptional regulator</fullName>
    </submittedName>
</protein>
<dbReference type="CDD" id="cd08414">
    <property type="entry name" value="PBP2_LTTR_aromatics_like"/>
    <property type="match status" value="1"/>
</dbReference>
<dbReference type="Pfam" id="PF03466">
    <property type="entry name" value="LysR_substrate"/>
    <property type="match status" value="1"/>
</dbReference>
<sequence>MEFRQLRAFVMLAECLSYREAADKLWLTQPTLTKQIKMFEQELELTLFIRDNHGTQLSPHGLALYDNAKNLLEEIDIFKTRCKNMKHGLEGNLSIGFINSVLKIIPEIISSFRERYPKINIQLNDRSSPLQKELITAGKMQVGFMRLPVEHPLAYEKIGEDYLSIIYSEKINLAGQDTKNLLKKYPLLLVDAKMCPGSAHQIHNFIFHNKLNEISTHYVNNVSSLIAMVESQIGVGILPQSSIPLENPNLICEKLTGNYATWDIGLVWNNSIDDSVRDSFIKMVIAELSLKNQQ</sequence>
<evidence type="ECO:0000256" key="3">
    <source>
        <dbReference type="ARBA" id="ARBA00023125"/>
    </source>
</evidence>
<keyword evidence="7" id="KW-1185">Reference proteome</keyword>
<dbReference type="InterPro" id="IPR000847">
    <property type="entry name" value="LysR_HTH_N"/>
</dbReference>
<proteinExistence type="inferred from homology"/>
<reference evidence="6 7" key="1">
    <citation type="submission" date="2020-03" db="EMBL/GenBank/DDBJ databases">
        <authorList>
            <person name="Bakhshi Ganjeh M."/>
        </authorList>
    </citation>
    <scope>NUCLEOTIDE SEQUENCE [LARGE SCALE GENOMIC DNA]</scope>
    <source>
        <strain evidence="7">Iran 50</strain>
    </source>
</reference>
<dbReference type="PANTHER" id="PTHR30346">
    <property type="entry name" value="TRANSCRIPTIONAL DUAL REGULATOR HCAR-RELATED"/>
    <property type="match status" value="1"/>
</dbReference>
<evidence type="ECO:0000256" key="1">
    <source>
        <dbReference type="ARBA" id="ARBA00009437"/>
    </source>
</evidence>
<evidence type="ECO:0000256" key="4">
    <source>
        <dbReference type="ARBA" id="ARBA00023163"/>
    </source>
</evidence>
<feature type="domain" description="HTH lysR-type" evidence="5">
    <location>
        <begin position="1"/>
        <end position="58"/>
    </location>
</feature>
<comment type="similarity">
    <text evidence="1">Belongs to the LysR transcriptional regulatory family.</text>
</comment>
<evidence type="ECO:0000313" key="7">
    <source>
        <dbReference type="Proteomes" id="UP000671960"/>
    </source>
</evidence>
<organism evidence="6 7">
    <name type="scientific">Brenneria izadpanahii</name>
    <dbReference type="NCBI Taxonomy" id="2722756"/>
    <lineage>
        <taxon>Bacteria</taxon>
        <taxon>Pseudomonadati</taxon>
        <taxon>Pseudomonadota</taxon>
        <taxon>Gammaproteobacteria</taxon>
        <taxon>Enterobacterales</taxon>
        <taxon>Pectobacteriaceae</taxon>
        <taxon>Brenneria</taxon>
    </lineage>
</organism>
<evidence type="ECO:0000259" key="5">
    <source>
        <dbReference type="PROSITE" id="PS50931"/>
    </source>
</evidence>
<dbReference type="InterPro" id="IPR036388">
    <property type="entry name" value="WH-like_DNA-bd_sf"/>
</dbReference>
<dbReference type="Gene3D" id="1.10.10.10">
    <property type="entry name" value="Winged helix-like DNA-binding domain superfamily/Winged helix DNA-binding domain"/>
    <property type="match status" value="1"/>
</dbReference>
<evidence type="ECO:0000256" key="2">
    <source>
        <dbReference type="ARBA" id="ARBA00023015"/>
    </source>
</evidence>
<dbReference type="InterPro" id="IPR036390">
    <property type="entry name" value="WH_DNA-bd_sf"/>
</dbReference>
<name>A0ABX7UVV7_9GAMM</name>
<dbReference type="EMBL" id="CP050854">
    <property type="protein sequence ID" value="QTF08697.1"/>
    <property type="molecule type" value="Genomic_DNA"/>
</dbReference>
<evidence type="ECO:0000313" key="6">
    <source>
        <dbReference type="EMBL" id="QTF08697.1"/>
    </source>
</evidence>
<dbReference type="InterPro" id="IPR005119">
    <property type="entry name" value="LysR_subst-bd"/>
</dbReference>
<keyword evidence="3" id="KW-0238">DNA-binding</keyword>
<dbReference type="RefSeq" id="WP_208227029.1">
    <property type="nucleotide sequence ID" value="NZ_CP050854.1"/>
</dbReference>
<dbReference type="SUPFAM" id="SSF46785">
    <property type="entry name" value="Winged helix' DNA-binding domain"/>
    <property type="match status" value="1"/>
</dbReference>
<accession>A0ABX7UVV7</accession>
<dbReference type="Pfam" id="PF00126">
    <property type="entry name" value="HTH_1"/>
    <property type="match status" value="1"/>
</dbReference>
<dbReference type="SUPFAM" id="SSF53850">
    <property type="entry name" value="Periplasmic binding protein-like II"/>
    <property type="match status" value="1"/>
</dbReference>
<keyword evidence="2" id="KW-0805">Transcription regulation</keyword>
<dbReference type="Proteomes" id="UP000671960">
    <property type="component" value="Chromosome"/>
</dbReference>
<keyword evidence="4" id="KW-0804">Transcription</keyword>
<dbReference type="Gene3D" id="3.40.190.10">
    <property type="entry name" value="Periplasmic binding protein-like II"/>
    <property type="match status" value="2"/>
</dbReference>
<gene>
    <name evidence="6" type="ORF">HC231_12865</name>
</gene>
<dbReference type="PANTHER" id="PTHR30346:SF28">
    <property type="entry name" value="HTH-TYPE TRANSCRIPTIONAL REGULATOR CYNR"/>
    <property type="match status" value="1"/>
</dbReference>